<accession>A0ACB9M7C5</accession>
<reference evidence="2" key="1">
    <citation type="journal article" date="2023" name="Front. Plant Sci.">
        <title>Chromosomal-level genome assembly of Melastoma candidum provides insights into trichome evolution.</title>
        <authorList>
            <person name="Zhong Y."/>
            <person name="Wu W."/>
            <person name="Sun C."/>
            <person name="Zou P."/>
            <person name="Liu Y."/>
            <person name="Dai S."/>
            <person name="Zhou R."/>
        </authorList>
    </citation>
    <scope>NUCLEOTIDE SEQUENCE [LARGE SCALE GENOMIC DNA]</scope>
</reference>
<name>A0ACB9M7C5_9MYRT</name>
<evidence type="ECO:0000313" key="2">
    <source>
        <dbReference type="Proteomes" id="UP001057402"/>
    </source>
</evidence>
<sequence length="134" mass="16066">MQKQAWTDGGKIDATYTFRAADLNRQVTRERSCQTPKVWQKMLACHHRLLLGSRRKLLMDFQTLTLVKPLKKTLLLAKKHRRSLHQPKQLHCYNLYKETLRCKGNGKDGWFRCLEAYYYKGTRLFISWIIYWCI</sequence>
<organism evidence="1 2">
    <name type="scientific">Melastoma candidum</name>
    <dbReference type="NCBI Taxonomy" id="119954"/>
    <lineage>
        <taxon>Eukaryota</taxon>
        <taxon>Viridiplantae</taxon>
        <taxon>Streptophyta</taxon>
        <taxon>Embryophyta</taxon>
        <taxon>Tracheophyta</taxon>
        <taxon>Spermatophyta</taxon>
        <taxon>Magnoliopsida</taxon>
        <taxon>eudicotyledons</taxon>
        <taxon>Gunneridae</taxon>
        <taxon>Pentapetalae</taxon>
        <taxon>rosids</taxon>
        <taxon>malvids</taxon>
        <taxon>Myrtales</taxon>
        <taxon>Melastomataceae</taxon>
        <taxon>Melastomatoideae</taxon>
        <taxon>Melastomateae</taxon>
        <taxon>Melastoma</taxon>
    </lineage>
</organism>
<comment type="caution">
    <text evidence="1">The sequence shown here is derived from an EMBL/GenBank/DDBJ whole genome shotgun (WGS) entry which is preliminary data.</text>
</comment>
<protein>
    <submittedName>
        <fullName evidence="1">Uncharacterized protein</fullName>
    </submittedName>
</protein>
<proteinExistence type="predicted"/>
<dbReference type="EMBL" id="CM042889">
    <property type="protein sequence ID" value="KAI4319294.1"/>
    <property type="molecule type" value="Genomic_DNA"/>
</dbReference>
<dbReference type="Proteomes" id="UP001057402">
    <property type="component" value="Chromosome 10"/>
</dbReference>
<evidence type="ECO:0000313" key="1">
    <source>
        <dbReference type="EMBL" id="KAI4319294.1"/>
    </source>
</evidence>
<gene>
    <name evidence="1" type="ORF">MLD38_032914</name>
</gene>
<keyword evidence="2" id="KW-1185">Reference proteome</keyword>